<dbReference type="PANTHER" id="PTHR31183:SF1">
    <property type="entry name" value="CILIA- AND FLAGELLA-ASSOCIATED PROTEIN 53"/>
    <property type="match status" value="1"/>
</dbReference>
<dbReference type="AlphaFoldDB" id="A0A024GB91"/>
<keyword evidence="3" id="KW-0969">Cilium</keyword>
<name>A0A024GB91_9STRA</name>
<evidence type="ECO:0000256" key="5">
    <source>
        <dbReference type="ARBA" id="ARBA00033747"/>
    </source>
</evidence>
<evidence type="ECO:0000313" key="9">
    <source>
        <dbReference type="EMBL" id="CCI44136.1"/>
    </source>
</evidence>
<keyword evidence="2 7" id="KW-0175">Coiled coil</keyword>
<comment type="subcellular location">
    <subcellularLocation>
        <location evidence="1">Cell projection</location>
        <location evidence="1">Cilium</location>
    </subcellularLocation>
</comment>
<reference evidence="9 10" key="1">
    <citation type="submission" date="2012-05" db="EMBL/GenBank/DDBJ databases">
        <title>Recombination and specialization in a pathogen metapopulation.</title>
        <authorList>
            <person name="Gardiner A."/>
            <person name="Kemen E."/>
            <person name="Schultz-Larsen T."/>
            <person name="MacLean D."/>
            <person name="Van Oosterhout C."/>
            <person name="Jones J.D.G."/>
        </authorList>
    </citation>
    <scope>NUCLEOTIDE SEQUENCE [LARGE SCALE GENOMIC DNA]</scope>
    <source>
        <strain evidence="9 10">Ac Nc2</strain>
    </source>
</reference>
<dbReference type="Proteomes" id="UP000053237">
    <property type="component" value="Unassembled WGS sequence"/>
</dbReference>
<proteinExistence type="inferred from homology"/>
<sequence length="491" mass="59867">MNFNHWSDATRGVGDALIIKRRQRENNVAKLVHAISDSNNQCHRANWEQNVQSKDRAAKIHQTYSKLKNQQESQLHARRIRLAELYNRELEEWTEACAASIETPEDRKQKMIQRAKELKTRRERERRELAEQKRLQQYRESSDDLRVRDSRKLQVLTLEERSQQLIERERILDDEHKYEEEMARLWERDRLLKEERERVDHDNVVKSNEQVRNILDLQVNLVRKRREEEKKLRDLEDSSLLKEWSEQKRAQDALENAKRARELQRALDVKKFNVERAENAQRETENERQYDLRLLEQALTKETEDRRIEQDTQRKYKEEQLSYQRMLKKQMELEAEDVSEGDKLRKELEDQVWKRQDDHHMAEEAARQELLREVLNTRKKQVASKQFQKQQAKEAEMKHMEQIKLEGEEALQKELREQEEKRREQKKTQMDVLYQQKEKKMEEQLKKQNEYLQLTRMQFAEKKHKETVAKLAEQAPRTNFRRKTSQWYFDS</sequence>
<feature type="coiled-coil region" evidence="7">
    <location>
        <begin position="408"/>
        <end position="454"/>
    </location>
</feature>
<dbReference type="InterPro" id="IPR043597">
    <property type="entry name" value="TPH_dom"/>
</dbReference>
<accession>A0A024GB91</accession>
<feature type="coiled-coil region" evidence="7">
    <location>
        <begin position="218"/>
        <end position="287"/>
    </location>
</feature>
<evidence type="ECO:0000259" key="8">
    <source>
        <dbReference type="Pfam" id="PF13868"/>
    </source>
</evidence>
<dbReference type="InterPro" id="IPR043596">
    <property type="entry name" value="CFAP53/TCHP"/>
</dbReference>
<comment type="similarity">
    <text evidence="5">Belongs to the CFAP53 family.</text>
</comment>
<feature type="domain" description="Trichohyalin-plectin-homology" evidence="8">
    <location>
        <begin position="139"/>
        <end position="473"/>
    </location>
</feature>
<dbReference type="STRING" id="65357.A0A024GB91"/>
<organism evidence="9 10">
    <name type="scientific">Albugo candida</name>
    <dbReference type="NCBI Taxonomy" id="65357"/>
    <lineage>
        <taxon>Eukaryota</taxon>
        <taxon>Sar</taxon>
        <taxon>Stramenopiles</taxon>
        <taxon>Oomycota</taxon>
        <taxon>Peronosporomycetes</taxon>
        <taxon>Albuginales</taxon>
        <taxon>Albuginaceae</taxon>
        <taxon>Albugo</taxon>
    </lineage>
</organism>
<evidence type="ECO:0000313" key="10">
    <source>
        <dbReference type="Proteomes" id="UP000053237"/>
    </source>
</evidence>
<evidence type="ECO:0000256" key="1">
    <source>
        <dbReference type="ARBA" id="ARBA00004138"/>
    </source>
</evidence>
<keyword evidence="4" id="KW-0966">Cell projection</keyword>
<dbReference type="EMBL" id="CAIX01000062">
    <property type="protein sequence ID" value="CCI44136.1"/>
    <property type="molecule type" value="Genomic_DNA"/>
</dbReference>
<evidence type="ECO:0000256" key="4">
    <source>
        <dbReference type="ARBA" id="ARBA00023273"/>
    </source>
</evidence>
<protein>
    <recommendedName>
        <fullName evidence="6">Cilia- and flagella-associated protein 53</fullName>
    </recommendedName>
</protein>
<evidence type="ECO:0000256" key="3">
    <source>
        <dbReference type="ARBA" id="ARBA00023069"/>
    </source>
</evidence>
<gene>
    <name evidence="9" type="ORF">BN9_049200</name>
</gene>
<evidence type="ECO:0000256" key="7">
    <source>
        <dbReference type="SAM" id="Coils"/>
    </source>
</evidence>
<keyword evidence="10" id="KW-1185">Reference proteome</keyword>
<dbReference type="InParanoid" id="A0A024GB91"/>
<dbReference type="PANTHER" id="PTHR31183">
    <property type="entry name" value="TRICHOPLEIN KERATIN FILAMENT-BINDING PROTEIN FAMILY MEMBER"/>
    <property type="match status" value="1"/>
</dbReference>
<dbReference type="OrthoDB" id="75950at2759"/>
<comment type="caution">
    <text evidence="9">The sequence shown here is derived from an EMBL/GenBank/DDBJ whole genome shotgun (WGS) entry which is preliminary data.</text>
</comment>
<dbReference type="Pfam" id="PF13868">
    <property type="entry name" value="TPH"/>
    <property type="match status" value="1"/>
</dbReference>
<feature type="coiled-coil region" evidence="7">
    <location>
        <begin position="108"/>
        <end position="135"/>
    </location>
</feature>
<evidence type="ECO:0000256" key="6">
    <source>
        <dbReference type="ARBA" id="ARBA00033773"/>
    </source>
</evidence>
<evidence type="ECO:0000256" key="2">
    <source>
        <dbReference type="ARBA" id="ARBA00023054"/>
    </source>
</evidence>
<dbReference type="GO" id="GO:0005929">
    <property type="term" value="C:cilium"/>
    <property type="evidence" value="ECO:0007669"/>
    <property type="project" value="UniProtKB-SubCell"/>
</dbReference>